<name>A0ABV6QT04_9ACTN</name>
<dbReference type="SMART" id="SM00421">
    <property type="entry name" value="HTH_LUXR"/>
    <property type="match status" value="1"/>
</dbReference>
<dbReference type="InterPro" id="IPR016032">
    <property type="entry name" value="Sig_transdc_resp-reg_C-effctor"/>
</dbReference>
<dbReference type="InterPro" id="IPR036388">
    <property type="entry name" value="WH-like_DNA-bd_sf"/>
</dbReference>
<evidence type="ECO:0000313" key="3">
    <source>
        <dbReference type="Proteomes" id="UP001589890"/>
    </source>
</evidence>
<dbReference type="PANTHER" id="PTHR34293:SF1">
    <property type="entry name" value="HTH-TYPE TRANSCRIPTIONAL REGULATOR TRMBL2"/>
    <property type="match status" value="1"/>
</dbReference>
<keyword evidence="3" id="KW-1185">Reference proteome</keyword>
<organism evidence="2 3">
    <name type="scientific">Kribbella deserti</name>
    <dbReference type="NCBI Taxonomy" id="1926257"/>
    <lineage>
        <taxon>Bacteria</taxon>
        <taxon>Bacillati</taxon>
        <taxon>Actinomycetota</taxon>
        <taxon>Actinomycetes</taxon>
        <taxon>Propionibacteriales</taxon>
        <taxon>Kribbellaceae</taxon>
        <taxon>Kribbella</taxon>
    </lineage>
</organism>
<proteinExistence type="predicted"/>
<gene>
    <name evidence="2" type="ORF">ACFFGN_26515</name>
</gene>
<dbReference type="EMBL" id="JBHLTC010000035">
    <property type="protein sequence ID" value="MFC0627655.1"/>
    <property type="molecule type" value="Genomic_DNA"/>
</dbReference>
<dbReference type="InterPro" id="IPR002831">
    <property type="entry name" value="Tscrpt_reg_TrmB_N"/>
</dbReference>
<comment type="caution">
    <text evidence="2">The sequence shown here is derived from an EMBL/GenBank/DDBJ whole genome shotgun (WGS) entry which is preliminary data.</text>
</comment>
<evidence type="ECO:0000313" key="2">
    <source>
        <dbReference type="EMBL" id="MFC0627655.1"/>
    </source>
</evidence>
<dbReference type="PROSITE" id="PS50043">
    <property type="entry name" value="HTH_LUXR_2"/>
    <property type="match status" value="1"/>
</dbReference>
<protein>
    <submittedName>
        <fullName evidence="2">Helix-turn-helix domain-containing protein</fullName>
    </submittedName>
</protein>
<reference evidence="2 3" key="1">
    <citation type="submission" date="2024-09" db="EMBL/GenBank/DDBJ databases">
        <authorList>
            <person name="Sun Q."/>
            <person name="Mori K."/>
        </authorList>
    </citation>
    <scope>NUCLEOTIDE SEQUENCE [LARGE SCALE GENOMIC DNA]</scope>
    <source>
        <strain evidence="2 3">CGMCC 1.15906</strain>
    </source>
</reference>
<dbReference type="InterPro" id="IPR036390">
    <property type="entry name" value="WH_DNA-bd_sf"/>
</dbReference>
<dbReference type="Proteomes" id="UP001589890">
    <property type="component" value="Unassembled WGS sequence"/>
</dbReference>
<dbReference type="PRINTS" id="PR00038">
    <property type="entry name" value="HTHLUXR"/>
</dbReference>
<dbReference type="SUPFAM" id="SSF46894">
    <property type="entry name" value="C-terminal effector domain of the bipartite response regulators"/>
    <property type="match status" value="1"/>
</dbReference>
<dbReference type="Pfam" id="PF01978">
    <property type="entry name" value="TrmB"/>
    <property type="match status" value="1"/>
</dbReference>
<dbReference type="RefSeq" id="WP_380052662.1">
    <property type="nucleotide sequence ID" value="NZ_JBHLTC010000035.1"/>
</dbReference>
<feature type="domain" description="HTH luxR-type" evidence="1">
    <location>
        <begin position="250"/>
        <end position="315"/>
    </location>
</feature>
<dbReference type="SUPFAM" id="SSF46785">
    <property type="entry name" value="Winged helix' DNA-binding domain"/>
    <property type="match status" value="1"/>
</dbReference>
<dbReference type="InterPro" id="IPR051797">
    <property type="entry name" value="TrmB-like"/>
</dbReference>
<dbReference type="InterPro" id="IPR000792">
    <property type="entry name" value="Tscrpt_reg_LuxR_C"/>
</dbReference>
<dbReference type="Gene3D" id="1.10.10.10">
    <property type="entry name" value="Winged helix-like DNA-binding domain superfamily/Winged helix DNA-binding domain"/>
    <property type="match status" value="2"/>
</dbReference>
<dbReference type="PANTHER" id="PTHR34293">
    <property type="entry name" value="HTH-TYPE TRANSCRIPTIONAL REGULATOR TRMBL2"/>
    <property type="match status" value="1"/>
</dbReference>
<dbReference type="Pfam" id="PF00196">
    <property type="entry name" value="GerE"/>
    <property type="match status" value="1"/>
</dbReference>
<evidence type="ECO:0000259" key="1">
    <source>
        <dbReference type="PROSITE" id="PS50043"/>
    </source>
</evidence>
<accession>A0ABV6QT04</accession>
<sequence length="319" mass="34788">MLVRRLAPGPAFAPAPGRAHVLQGLGVCREDEHIYRALLARPDATIAELVQDIEWPTSRVTKHLRSLETLGLASRTSGRPARFTPAVPEAAVEVLALRQQAAIVQARINAAVLAQEFRAGDGAGPFTVVRGREAVAQRFFQAQQTAVQEVLLLHKAPYVVEREPVQKGVSYRTIYDMEGLTNPSDLQAAAELGDARMLRDVPLRLVVTDRRTGLLQTGEDVVEIGRSALLDGLLTLFELLWQKATPLVVSREAVGVLSAEDERLLALAAAGLTDQAIARRLGVAQRTVERRMQRIMKALDATTRFQAGLRAGHQGLLKT</sequence>